<dbReference type="Proteomes" id="UP001497623">
    <property type="component" value="Unassembled WGS sequence"/>
</dbReference>
<proteinExistence type="predicted"/>
<dbReference type="EMBL" id="CAXKWB010034847">
    <property type="protein sequence ID" value="CAL4145466.1"/>
    <property type="molecule type" value="Genomic_DNA"/>
</dbReference>
<organism evidence="1 2">
    <name type="scientific">Meganyctiphanes norvegica</name>
    <name type="common">Northern krill</name>
    <name type="synonym">Thysanopoda norvegica</name>
    <dbReference type="NCBI Taxonomy" id="48144"/>
    <lineage>
        <taxon>Eukaryota</taxon>
        <taxon>Metazoa</taxon>
        <taxon>Ecdysozoa</taxon>
        <taxon>Arthropoda</taxon>
        <taxon>Crustacea</taxon>
        <taxon>Multicrustacea</taxon>
        <taxon>Malacostraca</taxon>
        <taxon>Eumalacostraca</taxon>
        <taxon>Eucarida</taxon>
        <taxon>Euphausiacea</taxon>
        <taxon>Euphausiidae</taxon>
        <taxon>Meganyctiphanes</taxon>
    </lineage>
</organism>
<dbReference type="AlphaFoldDB" id="A0AAV2RY10"/>
<keyword evidence="2" id="KW-1185">Reference proteome</keyword>
<reference evidence="1 2" key="1">
    <citation type="submission" date="2024-05" db="EMBL/GenBank/DDBJ databases">
        <authorList>
            <person name="Wallberg A."/>
        </authorList>
    </citation>
    <scope>NUCLEOTIDE SEQUENCE [LARGE SCALE GENOMIC DNA]</scope>
</reference>
<protein>
    <submittedName>
        <fullName evidence="1">Uncharacterized protein</fullName>
    </submittedName>
</protein>
<evidence type="ECO:0000313" key="1">
    <source>
        <dbReference type="EMBL" id="CAL4145466.1"/>
    </source>
</evidence>
<accession>A0AAV2RY10</accession>
<comment type="caution">
    <text evidence="1">The sequence shown here is derived from an EMBL/GenBank/DDBJ whole genome shotgun (WGS) entry which is preliminary data.</text>
</comment>
<sequence>MCSALMSLIYIYVQPNRADKEAFATKQVAQQYLFLSYLNVKKHPEVICCEPSVVLATVIRAKITHVINSEHWHSLLAHDDDAAACNQIYDNSNVDRVPQKLQQIQKLNLKSR</sequence>
<gene>
    <name evidence="1" type="ORF">MNOR_LOCUS29700</name>
</gene>
<name>A0AAV2RY10_MEGNR</name>
<evidence type="ECO:0000313" key="2">
    <source>
        <dbReference type="Proteomes" id="UP001497623"/>
    </source>
</evidence>